<evidence type="ECO:0000256" key="1">
    <source>
        <dbReference type="SAM" id="MobiDB-lite"/>
    </source>
</evidence>
<feature type="signal peptide" evidence="2">
    <location>
        <begin position="1"/>
        <end position="22"/>
    </location>
</feature>
<feature type="region of interest" description="Disordered" evidence="1">
    <location>
        <begin position="211"/>
        <end position="238"/>
    </location>
</feature>
<evidence type="ECO:0000313" key="3">
    <source>
        <dbReference type="EnsemblMetazoa" id="AMEM014314-PA"/>
    </source>
</evidence>
<sequence length="310" mass="34362">MGSKVLLSVGVLLVVAAAMVASKSVPEQRSHLDLAELDSSEEQPGTIDRVKGFFGDLSTRVKEGVQEGVVKVKDGVKKGSVKAKEYATNVRDYLRDKFSSDSKEAELWEAAQRQHPLCQSTISTGMERFGPQLTLFVAALACVLALDTPTNQPSIYRKYLRTRKPSQPAELHVEEVLEVFRTEAQPSRYGVGNALVNRFLARQLQLQLQASTSTTTTRRTTTTTTTTTKRPEPTTFRTPVYENQNPNYNYLFRPSITATKYGGKPAAGTIVIKEADLLSTAVNNTSSNTSKCPKHHKEDIWGYCRKVVQF</sequence>
<organism evidence="3 4">
    <name type="scientific">Anopheles merus</name>
    <name type="common">Mosquito</name>
    <dbReference type="NCBI Taxonomy" id="30066"/>
    <lineage>
        <taxon>Eukaryota</taxon>
        <taxon>Metazoa</taxon>
        <taxon>Ecdysozoa</taxon>
        <taxon>Arthropoda</taxon>
        <taxon>Hexapoda</taxon>
        <taxon>Insecta</taxon>
        <taxon>Pterygota</taxon>
        <taxon>Neoptera</taxon>
        <taxon>Endopterygota</taxon>
        <taxon>Diptera</taxon>
        <taxon>Nematocera</taxon>
        <taxon>Culicoidea</taxon>
        <taxon>Culicidae</taxon>
        <taxon>Anophelinae</taxon>
        <taxon>Anopheles</taxon>
    </lineage>
</organism>
<evidence type="ECO:0008006" key="5">
    <source>
        <dbReference type="Google" id="ProtNLM"/>
    </source>
</evidence>
<name>A0A182VFX5_ANOME</name>
<feature type="chain" id="PRO_5008139777" description="Protein osiris 24" evidence="2">
    <location>
        <begin position="23"/>
        <end position="310"/>
    </location>
</feature>
<proteinExistence type="predicted"/>
<accession>A0A182VFX5</accession>
<evidence type="ECO:0000256" key="2">
    <source>
        <dbReference type="SAM" id="SignalP"/>
    </source>
</evidence>
<dbReference type="VEuPathDB" id="VectorBase:AMEM014314"/>
<dbReference type="VEuPathDB" id="VectorBase:AMEM21_004765"/>
<dbReference type="Proteomes" id="UP000075903">
    <property type="component" value="Unassembled WGS sequence"/>
</dbReference>
<evidence type="ECO:0000313" key="4">
    <source>
        <dbReference type="Proteomes" id="UP000075903"/>
    </source>
</evidence>
<protein>
    <recommendedName>
        <fullName evidence="5">Protein osiris 24</fullName>
    </recommendedName>
</protein>
<dbReference type="AlphaFoldDB" id="A0A182VFX5"/>
<keyword evidence="4" id="KW-1185">Reference proteome</keyword>
<dbReference type="EnsemblMetazoa" id="AMEM014314-RA">
    <property type="protein sequence ID" value="AMEM014314-PA"/>
    <property type="gene ID" value="AMEM014314"/>
</dbReference>
<reference evidence="3" key="1">
    <citation type="submission" date="2020-05" db="UniProtKB">
        <authorList>
            <consortium name="EnsemblMetazoa"/>
        </authorList>
    </citation>
    <scope>IDENTIFICATION</scope>
    <source>
        <strain evidence="3">MAF</strain>
    </source>
</reference>
<keyword evidence="2" id="KW-0732">Signal</keyword>